<name>A0AA35XDX5_GEOBA</name>
<dbReference type="Gene3D" id="3.90.1300.10">
    <property type="entry name" value="Amidase signature (AS) domain"/>
    <property type="match status" value="1"/>
</dbReference>
<dbReference type="AlphaFoldDB" id="A0AA35XDX5"/>
<feature type="domain" description="Amidase" evidence="1">
    <location>
        <begin position="10"/>
        <end position="200"/>
    </location>
</feature>
<dbReference type="InterPro" id="IPR023631">
    <property type="entry name" value="Amidase_dom"/>
</dbReference>
<dbReference type="PANTHER" id="PTHR11895">
    <property type="entry name" value="TRANSAMIDASE"/>
    <property type="match status" value="1"/>
</dbReference>
<evidence type="ECO:0000313" key="3">
    <source>
        <dbReference type="Proteomes" id="UP001174909"/>
    </source>
</evidence>
<comment type="caution">
    <text evidence="2">The sequence shown here is derived from an EMBL/GenBank/DDBJ whole genome shotgun (WGS) entry which is preliminary data.</text>
</comment>
<dbReference type="InterPro" id="IPR000120">
    <property type="entry name" value="Amidase"/>
</dbReference>
<dbReference type="Pfam" id="PF01425">
    <property type="entry name" value="Amidase"/>
    <property type="match status" value="1"/>
</dbReference>
<proteinExistence type="predicted"/>
<evidence type="ECO:0000259" key="1">
    <source>
        <dbReference type="Pfam" id="PF01425"/>
    </source>
</evidence>
<accession>A0AA35XDX5</accession>
<dbReference type="InterPro" id="IPR036928">
    <property type="entry name" value="AS_sf"/>
</dbReference>
<dbReference type="EMBL" id="CASHTH010004263">
    <property type="protein sequence ID" value="CAI8055223.1"/>
    <property type="molecule type" value="Genomic_DNA"/>
</dbReference>
<dbReference type="Proteomes" id="UP001174909">
    <property type="component" value="Unassembled WGS sequence"/>
</dbReference>
<gene>
    <name evidence="2" type="ORF">GBAR_LOCUS30150</name>
</gene>
<protein>
    <submittedName>
        <fullName evidence="2">Acylamidase</fullName>
    </submittedName>
</protein>
<sequence length="231" mass="26009">MHSLERDFDGVRIAWSSDMGGLPVDRRIVSVIESQRGTFGELGCDLDEACPDFSDANEVFMVSRAAGMAATRADMLNTYRDQIKDTVIWNIEEGLKLTAADVGIAEVKRAALYERVRKFMETYEFMVFPVSQHPPFDVTQPYLTEVNGVQMETYIDWMRSCYYITATGHPAISVPCGFTDDGLPVGVQIVGRHQSEFSVLQLAYAFQQATGFWKSRGLPLLCREYYLLTAI</sequence>
<dbReference type="SUPFAM" id="SSF75304">
    <property type="entry name" value="Amidase signature (AS) enzymes"/>
    <property type="match status" value="1"/>
</dbReference>
<reference evidence="2" key="1">
    <citation type="submission" date="2023-03" db="EMBL/GenBank/DDBJ databases">
        <authorList>
            <person name="Steffen K."/>
            <person name="Cardenas P."/>
        </authorList>
    </citation>
    <scope>NUCLEOTIDE SEQUENCE</scope>
</reference>
<evidence type="ECO:0000313" key="2">
    <source>
        <dbReference type="EMBL" id="CAI8055223.1"/>
    </source>
</evidence>
<keyword evidence="3" id="KW-1185">Reference proteome</keyword>
<organism evidence="2 3">
    <name type="scientific">Geodia barretti</name>
    <name type="common">Barrett's horny sponge</name>
    <dbReference type="NCBI Taxonomy" id="519541"/>
    <lineage>
        <taxon>Eukaryota</taxon>
        <taxon>Metazoa</taxon>
        <taxon>Porifera</taxon>
        <taxon>Demospongiae</taxon>
        <taxon>Heteroscleromorpha</taxon>
        <taxon>Tetractinellida</taxon>
        <taxon>Astrophorina</taxon>
        <taxon>Geodiidae</taxon>
        <taxon>Geodia</taxon>
    </lineage>
</organism>
<dbReference type="GO" id="GO:0003824">
    <property type="term" value="F:catalytic activity"/>
    <property type="evidence" value="ECO:0007669"/>
    <property type="project" value="InterPro"/>
</dbReference>
<dbReference type="PANTHER" id="PTHR11895:SF76">
    <property type="entry name" value="INDOLEACETAMIDE HYDROLASE"/>
    <property type="match status" value="1"/>
</dbReference>